<dbReference type="InterPro" id="IPR037401">
    <property type="entry name" value="SnoaL-like"/>
</dbReference>
<protein>
    <submittedName>
        <fullName evidence="2">SnoaL-like domain-containing protein</fullName>
    </submittedName>
</protein>
<evidence type="ECO:0000313" key="2">
    <source>
        <dbReference type="EMBL" id="WNZ27551.1"/>
    </source>
</evidence>
<dbReference type="Pfam" id="PF12680">
    <property type="entry name" value="SnoaL_2"/>
    <property type="match status" value="1"/>
</dbReference>
<accession>A0AA96WQY4</accession>
<name>A0AA96WQY4_9CYAN</name>
<reference evidence="2" key="1">
    <citation type="submission" date="2020-05" db="EMBL/GenBank/DDBJ databases">
        <authorList>
            <person name="Zhu T."/>
            <person name="Keshari N."/>
            <person name="Lu X."/>
        </authorList>
    </citation>
    <scope>NUCLEOTIDE SEQUENCE</scope>
    <source>
        <strain evidence="2">NK1-12</strain>
    </source>
</reference>
<sequence>MSNSTSSINPTVSAELIHSVVQQYFAASRSSNQAEAMVACFAADSVTHDPAERPGLRGHQELQQFFQGVISLFETVSLQADFISINGNEAAVKWTGYGVGRNGKSVTFEGIDLFQFNSAGKIQTMRAYWDPAAMLAKLQEDA</sequence>
<proteinExistence type="predicted"/>
<dbReference type="EMBL" id="CP053587">
    <property type="protein sequence ID" value="WNZ27551.1"/>
    <property type="molecule type" value="Genomic_DNA"/>
</dbReference>
<dbReference type="AlphaFoldDB" id="A0AA96WQY4"/>
<dbReference type="SUPFAM" id="SSF54427">
    <property type="entry name" value="NTF2-like"/>
    <property type="match status" value="1"/>
</dbReference>
<dbReference type="Gene3D" id="3.10.450.50">
    <property type="match status" value="1"/>
</dbReference>
<gene>
    <name evidence="2" type="ORF">HJG54_32275</name>
</gene>
<organism evidence="2">
    <name type="scientific">Leptolyngbya sp. NK1-12</name>
    <dbReference type="NCBI Taxonomy" id="2547451"/>
    <lineage>
        <taxon>Bacteria</taxon>
        <taxon>Bacillati</taxon>
        <taxon>Cyanobacteriota</taxon>
        <taxon>Cyanophyceae</taxon>
        <taxon>Leptolyngbyales</taxon>
        <taxon>Leptolyngbyaceae</taxon>
        <taxon>Leptolyngbya group</taxon>
        <taxon>Leptolyngbya</taxon>
    </lineage>
</organism>
<evidence type="ECO:0000259" key="1">
    <source>
        <dbReference type="Pfam" id="PF12680"/>
    </source>
</evidence>
<dbReference type="InterPro" id="IPR032710">
    <property type="entry name" value="NTF2-like_dom_sf"/>
</dbReference>
<feature type="domain" description="SnoaL-like" evidence="1">
    <location>
        <begin position="21"/>
        <end position="123"/>
    </location>
</feature>